<organism evidence="1 2">
    <name type="scientific">Artomyces pyxidatus</name>
    <dbReference type="NCBI Taxonomy" id="48021"/>
    <lineage>
        <taxon>Eukaryota</taxon>
        <taxon>Fungi</taxon>
        <taxon>Dikarya</taxon>
        <taxon>Basidiomycota</taxon>
        <taxon>Agaricomycotina</taxon>
        <taxon>Agaricomycetes</taxon>
        <taxon>Russulales</taxon>
        <taxon>Auriscalpiaceae</taxon>
        <taxon>Artomyces</taxon>
    </lineage>
</organism>
<feature type="non-terminal residue" evidence="1">
    <location>
        <position position="1"/>
    </location>
</feature>
<accession>A0ACB8SM41</accession>
<reference evidence="1" key="2">
    <citation type="journal article" date="2022" name="New Phytol.">
        <title>Evolutionary transition to the ectomycorrhizal habit in the genomes of a hyperdiverse lineage of mushroom-forming fungi.</title>
        <authorList>
            <person name="Looney B."/>
            <person name="Miyauchi S."/>
            <person name="Morin E."/>
            <person name="Drula E."/>
            <person name="Courty P.E."/>
            <person name="Kohler A."/>
            <person name="Kuo A."/>
            <person name="LaButti K."/>
            <person name="Pangilinan J."/>
            <person name="Lipzen A."/>
            <person name="Riley R."/>
            <person name="Andreopoulos W."/>
            <person name="He G."/>
            <person name="Johnson J."/>
            <person name="Nolan M."/>
            <person name="Tritt A."/>
            <person name="Barry K.W."/>
            <person name="Grigoriev I.V."/>
            <person name="Nagy L.G."/>
            <person name="Hibbett D."/>
            <person name="Henrissat B."/>
            <person name="Matheny P.B."/>
            <person name="Labbe J."/>
            <person name="Martin F.M."/>
        </authorList>
    </citation>
    <scope>NUCLEOTIDE SEQUENCE</scope>
    <source>
        <strain evidence="1">HHB10654</strain>
    </source>
</reference>
<feature type="non-terminal residue" evidence="1">
    <location>
        <position position="489"/>
    </location>
</feature>
<proteinExistence type="predicted"/>
<gene>
    <name evidence="1" type="ORF">BV25DRAFT_1767611</name>
</gene>
<sequence length="489" mass="55185">ATVQGFKDGISLMPHQVIARLWMKRQEESEGKRGGILADEMGLGKTMQALTRIVDDDAGIGPTLIVCPVGLMTQWKAEIQSVTKNIKAFEHHGAKRPTAASVLSSKSIVITSYAIVTSEYSAIQTQEDSAKARSALFNVHWRRIILDEAHIIKDRSTKAAIACSALEGDLRWCLTGTPLQNRIDELFSYLKFLRISPMDDWDVFNTQLLRPFKGEISGTVLKRLHAVLQAVMLRRNKDCVALPVRHVHLERISFTEPERVYYDELEILLREQAYNAYASNQFAAVLRSLLRLRQACCHFSIGLTAVDEDEELTTEHTALPYPIIRSPLTGVNTQSPKMRKLLDLLKAIMARPGDVQKTVIFTQFLPMLDLIGGMLSDEGVGYVRYEGNMNKLQRENSLRRLREDSRIICLLVSLKAGGIGLNMTMCNNVILMDPWWNPALEAQAFDRVHRVGQTRDVHIYKLIIEGTVEERVLRLQKKKQKMADHALAG</sequence>
<name>A0ACB8SM41_9AGAM</name>
<keyword evidence="2" id="KW-1185">Reference proteome</keyword>
<protein>
    <submittedName>
        <fullName evidence="1">Uncharacterized protein</fullName>
    </submittedName>
</protein>
<evidence type="ECO:0000313" key="1">
    <source>
        <dbReference type="EMBL" id="KAI0056966.1"/>
    </source>
</evidence>
<evidence type="ECO:0000313" key="2">
    <source>
        <dbReference type="Proteomes" id="UP000814140"/>
    </source>
</evidence>
<reference evidence="1" key="1">
    <citation type="submission" date="2021-03" db="EMBL/GenBank/DDBJ databases">
        <authorList>
            <consortium name="DOE Joint Genome Institute"/>
            <person name="Ahrendt S."/>
            <person name="Looney B.P."/>
            <person name="Miyauchi S."/>
            <person name="Morin E."/>
            <person name="Drula E."/>
            <person name="Courty P.E."/>
            <person name="Chicoki N."/>
            <person name="Fauchery L."/>
            <person name="Kohler A."/>
            <person name="Kuo A."/>
            <person name="Labutti K."/>
            <person name="Pangilinan J."/>
            <person name="Lipzen A."/>
            <person name="Riley R."/>
            <person name="Andreopoulos W."/>
            <person name="He G."/>
            <person name="Johnson J."/>
            <person name="Barry K.W."/>
            <person name="Grigoriev I.V."/>
            <person name="Nagy L."/>
            <person name="Hibbett D."/>
            <person name="Henrissat B."/>
            <person name="Matheny P.B."/>
            <person name="Labbe J."/>
            <person name="Martin F."/>
        </authorList>
    </citation>
    <scope>NUCLEOTIDE SEQUENCE</scope>
    <source>
        <strain evidence="1">HHB10654</strain>
    </source>
</reference>
<dbReference type="EMBL" id="MU277254">
    <property type="protein sequence ID" value="KAI0056966.1"/>
    <property type="molecule type" value="Genomic_DNA"/>
</dbReference>
<comment type="caution">
    <text evidence="1">The sequence shown here is derived from an EMBL/GenBank/DDBJ whole genome shotgun (WGS) entry which is preliminary data.</text>
</comment>
<dbReference type="Proteomes" id="UP000814140">
    <property type="component" value="Unassembled WGS sequence"/>
</dbReference>